<keyword evidence="2 6" id="KW-0812">Transmembrane</keyword>
<dbReference type="RefSeq" id="XP_007919025.1">
    <property type="nucleotide sequence ID" value="XM_007920834.1"/>
</dbReference>
<dbReference type="Pfam" id="PF13515">
    <property type="entry name" value="FUSC_2"/>
    <property type="match status" value="1"/>
</dbReference>
<evidence type="ECO:0008006" key="12">
    <source>
        <dbReference type="Google" id="ProtNLM"/>
    </source>
</evidence>
<feature type="region of interest" description="Disordered" evidence="5">
    <location>
        <begin position="456"/>
        <end position="483"/>
    </location>
</feature>
<dbReference type="AlphaFoldDB" id="R8BA63"/>
<dbReference type="GeneID" id="19329166"/>
<dbReference type="OrthoDB" id="2274698at2759"/>
<keyword evidence="11" id="KW-1185">Reference proteome</keyword>
<feature type="region of interest" description="Disordered" evidence="5">
    <location>
        <begin position="1082"/>
        <end position="1102"/>
    </location>
</feature>
<dbReference type="Pfam" id="PF10334">
    <property type="entry name" value="BRE4"/>
    <property type="match status" value="1"/>
</dbReference>
<feature type="transmembrane region" description="Helical" evidence="6">
    <location>
        <begin position="225"/>
        <end position="247"/>
    </location>
</feature>
<keyword evidence="4 6" id="KW-0472">Membrane</keyword>
<dbReference type="InterPro" id="IPR049453">
    <property type="entry name" value="Memb_transporter_dom"/>
</dbReference>
<feature type="region of interest" description="Disordered" evidence="5">
    <location>
        <begin position="295"/>
        <end position="314"/>
    </location>
</feature>
<dbReference type="InterPro" id="IPR018820">
    <property type="entry name" value="BRE4-related_DUF2421"/>
</dbReference>
<dbReference type="GO" id="GO:0016020">
    <property type="term" value="C:membrane"/>
    <property type="evidence" value="ECO:0007669"/>
    <property type="project" value="UniProtKB-SubCell"/>
</dbReference>
<evidence type="ECO:0000256" key="3">
    <source>
        <dbReference type="ARBA" id="ARBA00022989"/>
    </source>
</evidence>
<evidence type="ECO:0000313" key="11">
    <source>
        <dbReference type="Proteomes" id="UP000014074"/>
    </source>
</evidence>
<dbReference type="HOGENOM" id="CLU_001788_0_1_1"/>
<evidence type="ECO:0000256" key="4">
    <source>
        <dbReference type="ARBA" id="ARBA00023136"/>
    </source>
</evidence>
<dbReference type="eggNOG" id="KOG4711">
    <property type="taxonomic scope" value="Eukaryota"/>
</dbReference>
<feature type="domain" description="Integral membrane bound transporter" evidence="9">
    <location>
        <begin position="680"/>
        <end position="817"/>
    </location>
</feature>
<feature type="compositionally biased region" description="Basic and acidic residues" evidence="5">
    <location>
        <begin position="9"/>
        <end position="48"/>
    </location>
</feature>
<feature type="domain" description="DUF2421" evidence="7">
    <location>
        <begin position="821"/>
        <end position="1067"/>
    </location>
</feature>
<feature type="domain" description="Putative ER transporter 6TM N-terminal" evidence="8">
    <location>
        <begin position="58"/>
        <end position="392"/>
    </location>
</feature>
<feature type="transmembrane region" description="Helical" evidence="6">
    <location>
        <begin position="116"/>
        <end position="138"/>
    </location>
</feature>
<dbReference type="EMBL" id="KB933353">
    <property type="protein sequence ID" value="EON96183.1"/>
    <property type="molecule type" value="Genomic_DNA"/>
</dbReference>
<evidence type="ECO:0000259" key="7">
    <source>
        <dbReference type="Pfam" id="PF10334"/>
    </source>
</evidence>
<evidence type="ECO:0000259" key="8">
    <source>
        <dbReference type="Pfam" id="PF10337"/>
    </source>
</evidence>
<keyword evidence="3 6" id="KW-1133">Transmembrane helix</keyword>
<dbReference type="Pfam" id="PF10337">
    <property type="entry name" value="ArAE_2_N"/>
    <property type="match status" value="1"/>
</dbReference>
<sequence>MPDAVDSSSEERQKRPEGARPEVSSERSETLRNRSVSKIDDEPAKPEQKPGILAKMGLDVPTISMMFKGSLPPIICISIYQANAISSIAPTLGYLMPIISVLSLAILPRGKYMQNLLLNTMMACIGAAIAMLVLWSAVQARAHTSNLADVPAVVQATGRPPYNSSQSAVCGVWLFANIWFVNVLRAKMPSFNLPVILYSIMVNVSATFGTIMVTTAQAEAFVKQLLTIVLMGIAFATGVSFFIFPVSSRMVVTGEMKGLLGLFRKAVMLQKEYLQGLEREDMFALELTETAAGPKFKQQKKNKKRKGKDGHDDEELVLTKEAKSAQALRETISQIRELAGKLHGDMKFAKRDTAWGKLAAHDLGEIFGLMRKILIPITGLSTIMDIFKRVADTRGWNNADPDTPVEVLAAKEKEQRVWNEVMRQLHEPFDILSQAIDQGLEHAGIVLEFLPRPKEQQKAAAQTSDGSQPDVEAQGDDVRPGQPDFVKVMDEKVRLFHSKRGEILGTWAREKGLTYDGDLKNIDPGCNLFNDSRERDQAQLYVILYMEQLMQATGEAVQDLVEFADSKVADGTMKKKRLIFPNKRRMKKWLMSIFKDEDSTAEETPDVLERGANVVFMGDGFGKKKDPEHLPANSAWQHFGNGLRQVSRFFGSEESAFGFRVACATMTVGIVAFLEQTQDFFIKQRLVWAMIIIAIGMTQTSGQSIFGFFCRVGGTLLAMILSFIIWYIVDEKLPGVIVILWLFLFLSYYFFIKFPRFIPGIMICIVTQVLIIGYELQVKTIGIAAAAQSGQPYYPTYELAPYRLATVAGGCLVAFFWTIFPSPLTDRTWIRRDLSAVMYLLANYFSVINETMKAMINETGGDIEVKDSPANRLRRIRQKLFGKLTLLLPSLQAHAGFQKFEPDIGGKFPRAAYEEIILRSTRIMNYLTLMSYTLTWRPRADQESPNNEWLRALKEVLNNISPTHHTILSTLTLISNSLQSGQSLPPFLPLPKPYELTKQLLKVGDGAHISSASSMVGGKPGEGPVHILDARNAQQRGYTEFAVIQVCGTLAIADIEGLVAAVKSLVGVVDFSFRVDTSESSVESMGDDSQFTEDGKGKGKVD</sequence>
<evidence type="ECO:0000256" key="2">
    <source>
        <dbReference type="ARBA" id="ARBA00022692"/>
    </source>
</evidence>
<feature type="transmembrane region" description="Helical" evidence="6">
    <location>
        <begin position="191"/>
        <end position="213"/>
    </location>
</feature>
<comment type="subcellular location">
    <subcellularLocation>
        <location evidence="1">Membrane</location>
        <topology evidence="1">Multi-pass membrane protein</topology>
    </subcellularLocation>
</comment>
<evidence type="ECO:0000256" key="1">
    <source>
        <dbReference type="ARBA" id="ARBA00004141"/>
    </source>
</evidence>
<feature type="compositionally biased region" description="Basic residues" evidence="5">
    <location>
        <begin position="297"/>
        <end position="308"/>
    </location>
</feature>
<name>R8BA63_PHAM7</name>
<feature type="transmembrane region" description="Helical" evidence="6">
    <location>
        <begin position="88"/>
        <end position="107"/>
    </location>
</feature>
<reference evidence="11" key="1">
    <citation type="journal article" date="2013" name="Genome Announc.">
        <title>Draft genome sequence of the ascomycete Phaeoacremonium aleophilum strain UCR-PA7, a causal agent of the esca disease complex in grapevines.</title>
        <authorList>
            <person name="Blanco-Ulate B."/>
            <person name="Rolshausen P."/>
            <person name="Cantu D."/>
        </authorList>
    </citation>
    <scope>NUCLEOTIDE SEQUENCE [LARGE SCALE GENOMIC DNA]</scope>
    <source>
        <strain evidence="11">UCR-PA7</strain>
    </source>
</reference>
<evidence type="ECO:0000313" key="10">
    <source>
        <dbReference type="EMBL" id="EON96183.1"/>
    </source>
</evidence>
<dbReference type="InterPro" id="IPR018823">
    <property type="entry name" value="ArAE_2_N"/>
</dbReference>
<gene>
    <name evidence="10" type="ORF">UCRPA7_8326</name>
</gene>
<proteinExistence type="predicted"/>
<feature type="region of interest" description="Disordered" evidence="5">
    <location>
        <begin position="1"/>
        <end position="50"/>
    </location>
</feature>
<dbReference type="KEGG" id="tmn:UCRPA7_8326"/>
<organism evidence="10 11">
    <name type="scientific">Phaeoacremonium minimum (strain UCR-PA7)</name>
    <name type="common">Esca disease fungus</name>
    <name type="synonym">Togninia minima</name>
    <dbReference type="NCBI Taxonomy" id="1286976"/>
    <lineage>
        <taxon>Eukaryota</taxon>
        <taxon>Fungi</taxon>
        <taxon>Dikarya</taxon>
        <taxon>Ascomycota</taxon>
        <taxon>Pezizomycotina</taxon>
        <taxon>Sordariomycetes</taxon>
        <taxon>Sordariomycetidae</taxon>
        <taxon>Togniniales</taxon>
        <taxon>Togniniaceae</taxon>
        <taxon>Phaeoacremonium</taxon>
    </lineage>
</organism>
<dbReference type="PANTHER" id="PTHR37994">
    <property type="entry name" value="ARAE_2_N DOMAIN-CONTAINING PROTEIN-RELATED"/>
    <property type="match status" value="1"/>
</dbReference>
<protein>
    <recommendedName>
        <fullName evidence="12">ER transporter 6TM N-terminal domain-containing protein</fullName>
    </recommendedName>
</protein>
<feature type="compositionally biased region" description="Basic and acidic residues" evidence="5">
    <location>
        <begin position="1093"/>
        <end position="1102"/>
    </location>
</feature>
<evidence type="ECO:0000256" key="5">
    <source>
        <dbReference type="SAM" id="MobiDB-lite"/>
    </source>
</evidence>
<evidence type="ECO:0000259" key="9">
    <source>
        <dbReference type="Pfam" id="PF13515"/>
    </source>
</evidence>
<evidence type="ECO:0000256" key="6">
    <source>
        <dbReference type="SAM" id="Phobius"/>
    </source>
</evidence>
<feature type="transmembrane region" description="Helical" evidence="6">
    <location>
        <begin position="705"/>
        <end position="729"/>
    </location>
</feature>
<feature type="transmembrane region" description="Helical" evidence="6">
    <location>
        <begin position="735"/>
        <end position="752"/>
    </location>
</feature>
<accession>R8BA63</accession>
<dbReference type="PANTHER" id="PTHR37994:SF4">
    <property type="entry name" value="ER TRANSPORTER 6TM N-TERMINAL DOMAIN-CONTAINING PROTEIN-RELATED"/>
    <property type="match status" value="1"/>
</dbReference>
<feature type="transmembrane region" description="Helical" evidence="6">
    <location>
        <begin position="802"/>
        <end position="820"/>
    </location>
</feature>
<dbReference type="Proteomes" id="UP000014074">
    <property type="component" value="Unassembled WGS sequence"/>
</dbReference>